<dbReference type="EMBL" id="BAABWN010000018">
    <property type="protein sequence ID" value="GAA6170020.1"/>
    <property type="molecule type" value="Genomic_DNA"/>
</dbReference>
<dbReference type="SUPFAM" id="SSF55729">
    <property type="entry name" value="Acyl-CoA N-acyltransferases (Nat)"/>
    <property type="match status" value="1"/>
</dbReference>
<dbReference type="Proteomes" id="UP001465153">
    <property type="component" value="Unassembled WGS sequence"/>
</dbReference>
<dbReference type="RefSeq" id="WP_353304383.1">
    <property type="nucleotide sequence ID" value="NZ_BAABWN010000018.1"/>
</dbReference>
<evidence type="ECO:0000313" key="3">
    <source>
        <dbReference type="Proteomes" id="UP001465153"/>
    </source>
</evidence>
<name>A0ABQ0AEE2_9GAMM</name>
<keyword evidence="3" id="KW-1185">Reference proteome</keyword>
<gene>
    <name evidence="2" type="ORF">NBRC116591_38320</name>
</gene>
<reference evidence="2 3" key="1">
    <citation type="submission" date="2024-04" db="EMBL/GenBank/DDBJ databases">
        <title>Draft genome sequence of Sessilibacter corallicola NBRC 116591.</title>
        <authorList>
            <person name="Miyakawa T."/>
            <person name="Kusuya Y."/>
            <person name="Miura T."/>
        </authorList>
    </citation>
    <scope>NUCLEOTIDE SEQUENCE [LARGE SCALE GENOMIC DNA]</scope>
    <source>
        <strain evidence="2 3">KU-00831-HH</strain>
    </source>
</reference>
<dbReference type="PANTHER" id="PTHR43610">
    <property type="entry name" value="BLL6696 PROTEIN"/>
    <property type="match status" value="1"/>
</dbReference>
<dbReference type="PANTHER" id="PTHR43610:SF1">
    <property type="entry name" value="N-ACETYLTRANSFERASE DOMAIN-CONTAINING PROTEIN"/>
    <property type="match status" value="1"/>
</dbReference>
<dbReference type="Gene3D" id="3.40.630.30">
    <property type="match status" value="1"/>
</dbReference>
<comment type="caution">
    <text evidence="2">The sequence shown here is derived from an EMBL/GenBank/DDBJ whole genome shotgun (WGS) entry which is preliminary data.</text>
</comment>
<organism evidence="2 3">
    <name type="scientific">Sessilibacter corallicola</name>
    <dbReference type="NCBI Taxonomy" id="2904075"/>
    <lineage>
        <taxon>Bacteria</taxon>
        <taxon>Pseudomonadati</taxon>
        <taxon>Pseudomonadota</taxon>
        <taxon>Gammaproteobacteria</taxon>
        <taxon>Cellvibrionales</taxon>
        <taxon>Cellvibrionaceae</taxon>
        <taxon>Sessilibacter</taxon>
    </lineage>
</organism>
<evidence type="ECO:0000259" key="1">
    <source>
        <dbReference type="Pfam" id="PF13302"/>
    </source>
</evidence>
<protein>
    <submittedName>
        <fullName evidence="2">GNAT family protein</fullName>
    </submittedName>
</protein>
<evidence type="ECO:0000313" key="2">
    <source>
        <dbReference type="EMBL" id="GAA6170020.1"/>
    </source>
</evidence>
<proteinExistence type="predicted"/>
<dbReference type="Pfam" id="PF13302">
    <property type="entry name" value="Acetyltransf_3"/>
    <property type="match status" value="1"/>
</dbReference>
<sequence length="196" mass="22484">MSMKWIKESPIEGELVILEPITPEHIEGLTEAVKDGELWKLWYANVPTPNQMHEYVKEATESSASGDIAYVVRMKESGNIVGTTRYYSVDSKNKRAMIGYTWYSDSVRRTRVNTECKLLLLQEIFETYNAIAVEFRTHFHNTASRKAIERLGAKQDGILRSHQIMRDGSLRDTVVYSIIAAEWLAVKRNLQSRLSV</sequence>
<accession>A0ABQ0AEE2</accession>
<dbReference type="InterPro" id="IPR000182">
    <property type="entry name" value="GNAT_dom"/>
</dbReference>
<feature type="domain" description="N-acetyltransferase" evidence="1">
    <location>
        <begin position="16"/>
        <end position="154"/>
    </location>
</feature>
<dbReference type="InterPro" id="IPR016181">
    <property type="entry name" value="Acyl_CoA_acyltransferase"/>
</dbReference>